<evidence type="ECO:0000259" key="3">
    <source>
        <dbReference type="PROSITE" id="PS50977"/>
    </source>
</evidence>
<sequence>MEKSAGRSTRETLLDTGLELIGTIGIRQASARAVEDASGVPHGSIRHHFGGQDGFLAALVEHVYTRDVPVDGESTLEVIARWLGADRVRTRARYELMLLATRDEVMRERMVAGRDRFVERLVERGMPLVDARQLVAALDGLVLDALLRDSDGTDADHDPTRLLRAFR</sequence>
<dbReference type="PROSITE" id="PS50977">
    <property type="entry name" value="HTH_TETR_2"/>
    <property type="match status" value="1"/>
</dbReference>
<dbReference type="InterPro" id="IPR001647">
    <property type="entry name" value="HTH_TetR"/>
</dbReference>
<reference evidence="4" key="1">
    <citation type="submission" date="2021-02" db="EMBL/GenBank/DDBJ databases">
        <title>Taxonomy, biology and ecology of Rhodococcus bacteria occurring in California pistachio and other woody hosts as revealed by genome sequence analyses.</title>
        <authorList>
            <person name="Riely B."/>
            <person name="Gai Y."/>
        </authorList>
    </citation>
    <scope>NUCLEOTIDE SEQUENCE</scope>
    <source>
        <strain evidence="4">BP-295</strain>
    </source>
</reference>
<evidence type="ECO:0000256" key="1">
    <source>
        <dbReference type="ARBA" id="ARBA00023125"/>
    </source>
</evidence>
<dbReference type="KEGG" id="gru:GCWB2_20085"/>
<dbReference type="AlphaFoldDB" id="A0AAW4G0L4"/>
<evidence type="ECO:0000313" key="4">
    <source>
        <dbReference type="EMBL" id="MBM7276792.1"/>
    </source>
</evidence>
<proteinExistence type="predicted"/>
<name>A0AAW4G0L4_GORRU</name>
<comment type="caution">
    <text evidence="4">The sequence shown here is derived from an EMBL/GenBank/DDBJ whole genome shotgun (WGS) entry which is preliminary data.</text>
</comment>
<protein>
    <submittedName>
        <fullName evidence="4">TetR family transcriptional regulator</fullName>
    </submittedName>
</protein>
<dbReference type="Gene3D" id="1.10.357.10">
    <property type="entry name" value="Tetracycline Repressor, domain 2"/>
    <property type="match status" value="1"/>
</dbReference>
<keyword evidence="1 2" id="KW-0238">DNA-binding</keyword>
<feature type="domain" description="HTH tetR-type" evidence="3">
    <location>
        <begin position="7"/>
        <end position="67"/>
    </location>
</feature>
<organism evidence="4 6">
    <name type="scientific">Gordonia rubripertincta</name>
    <name type="common">Rhodococcus corallinus</name>
    <dbReference type="NCBI Taxonomy" id="36822"/>
    <lineage>
        <taxon>Bacteria</taxon>
        <taxon>Bacillati</taxon>
        <taxon>Actinomycetota</taxon>
        <taxon>Actinomycetes</taxon>
        <taxon>Mycobacteriales</taxon>
        <taxon>Gordoniaceae</taxon>
        <taxon>Gordonia</taxon>
    </lineage>
</organism>
<dbReference type="InterPro" id="IPR009057">
    <property type="entry name" value="Homeodomain-like_sf"/>
</dbReference>
<dbReference type="InterPro" id="IPR036271">
    <property type="entry name" value="Tet_transcr_reg_TetR-rel_C_sf"/>
</dbReference>
<dbReference type="SUPFAM" id="SSF48498">
    <property type="entry name" value="Tetracyclin repressor-like, C-terminal domain"/>
    <property type="match status" value="1"/>
</dbReference>
<accession>A0AAW4G0L4</accession>
<dbReference type="EMBL" id="JAFFGU010000001">
    <property type="protein sequence ID" value="MBM7276792.1"/>
    <property type="molecule type" value="Genomic_DNA"/>
</dbReference>
<evidence type="ECO:0000313" key="5">
    <source>
        <dbReference type="EMBL" id="MDG6781765.1"/>
    </source>
</evidence>
<reference evidence="5" key="2">
    <citation type="submission" date="2023-04" db="EMBL/GenBank/DDBJ databases">
        <title>Characterization and analysis of the complete genome of Gordonia rubripertincta 112, the degrader of aromatic and aliphatic compounds.</title>
        <authorList>
            <person name="Frantsuzova E."/>
            <person name="Bogun A."/>
            <person name="Delegan Y."/>
        </authorList>
    </citation>
    <scope>NUCLEOTIDE SEQUENCE</scope>
    <source>
        <strain evidence="5">112</strain>
    </source>
</reference>
<feature type="DNA-binding region" description="H-T-H motif" evidence="2">
    <location>
        <begin position="30"/>
        <end position="49"/>
    </location>
</feature>
<dbReference type="Proteomes" id="UP001195196">
    <property type="component" value="Unassembled WGS sequence"/>
</dbReference>
<gene>
    <name evidence="4" type="ORF">JTZ10_03385</name>
    <name evidence="5" type="ORF">QBL07_13080</name>
</gene>
<dbReference type="Pfam" id="PF00440">
    <property type="entry name" value="TetR_N"/>
    <property type="match status" value="1"/>
</dbReference>
<dbReference type="RefSeq" id="WP_005197810.1">
    <property type="nucleotide sequence ID" value="NZ_CP022580.1"/>
</dbReference>
<dbReference type="GO" id="GO:0003677">
    <property type="term" value="F:DNA binding"/>
    <property type="evidence" value="ECO:0007669"/>
    <property type="project" value="UniProtKB-UniRule"/>
</dbReference>
<dbReference type="Pfam" id="PF17940">
    <property type="entry name" value="TetR_C_31"/>
    <property type="match status" value="1"/>
</dbReference>
<dbReference type="InterPro" id="IPR041583">
    <property type="entry name" value="TetR_C_31"/>
</dbReference>
<evidence type="ECO:0000256" key="2">
    <source>
        <dbReference type="PROSITE-ProRule" id="PRU00335"/>
    </source>
</evidence>
<dbReference type="EMBL" id="JARUXG010000006">
    <property type="protein sequence ID" value="MDG6781765.1"/>
    <property type="molecule type" value="Genomic_DNA"/>
</dbReference>
<dbReference type="SUPFAM" id="SSF46689">
    <property type="entry name" value="Homeodomain-like"/>
    <property type="match status" value="1"/>
</dbReference>
<evidence type="ECO:0000313" key="6">
    <source>
        <dbReference type="Proteomes" id="UP001195196"/>
    </source>
</evidence>